<organism evidence="1 2">
    <name type="scientific">Alkalicoccobacillus murimartini</name>
    <dbReference type="NCBI Taxonomy" id="171685"/>
    <lineage>
        <taxon>Bacteria</taxon>
        <taxon>Bacillati</taxon>
        <taxon>Bacillota</taxon>
        <taxon>Bacilli</taxon>
        <taxon>Bacillales</taxon>
        <taxon>Bacillaceae</taxon>
        <taxon>Alkalicoccobacillus</taxon>
    </lineage>
</organism>
<dbReference type="Proteomes" id="UP001225034">
    <property type="component" value="Unassembled WGS sequence"/>
</dbReference>
<keyword evidence="2" id="KW-1185">Reference proteome</keyword>
<proteinExistence type="predicted"/>
<name>A0ABT9YI09_9BACI</name>
<evidence type="ECO:0000313" key="1">
    <source>
        <dbReference type="EMBL" id="MDQ0207501.1"/>
    </source>
</evidence>
<sequence>MKVLLLGGTLFLGKHMAEQALDQGIDRMI</sequence>
<dbReference type="EMBL" id="JAUSUA010000003">
    <property type="protein sequence ID" value="MDQ0207501.1"/>
    <property type="molecule type" value="Genomic_DNA"/>
</dbReference>
<accession>A0ABT9YI09</accession>
<gene>
    <name evidence="1" type="ORF">J2S05_002302</name>
</gene>
<protein>
    <submittedName>
        <fullName evidence="1">Nucleoside-diphosphate-sugar epimerase</fullName>
    </submittedName>
</protein>
<reference evidence="1 2" key="1">
    <citation type="submission" date="2023-07" db="EMBL/GenBank/DDBJ databases">
        <title>Genomic Encyclopedia of Type Strains, Phase IV (KMG-IV): sequencing the most valuable type-strain genomes for metagenomic binning, comparative biology and taxonomic classification.</title>
        <authorList>
            <person name="Goeker M."/>
        </authorList>
    </citation>
    <scope>NUCLEOTIDE SEQUENCE [LARGE SCALE GENOMIC DNA]</scope>
    <source>
        <strain evidence="1 2">DSM 19154</strain>
    </source>
</reference>
<evidence type="ECO:0000313" key="2">
    <source>
        <dbReference type="Proteomes" id="UP001225034"/>
    </source>
</evidence>
<comment type="caution">
    <text evidence="1">The sequence shown here is derived from an EMBL/GenBank/DDBJ whole genome shotgun (WGS) entry which is preliminary data.</text>
</comment>